<accession>A0A8S3DQP0</accession>
<evidence type="ECO:0000313" key="3">
    <source>
        <dbReference type="EMBL" id="CAF4990628.1"/>
    </source>
</evidence>
<gene>
    <name evidence="2" type="ORF">SMN809_LOCUS53977</name>
    <name evidence="3" type="ORF">SMN809_LOCUS56265</name>
</gene>
<name>A0A8S3DQP0_9BILA</name>
<feature type="non-terminal residue" evidence="3">
    <location>
        <position position="1"/>
    </location>
</feature>
<dbReference type="EMBL" id="CAJOBI010187051">
    <property type="protein sequence ID" value="CAF4948139.1"/>
    <property type="molecule type" value="Genomic_DNA"/>
</dbReference>
<organism evidence="3 4">
    <name type="scientific">Rotaria magnacalcarata</name>
    <dbReference type="NCBI Taxonomy" id="392030"/>
    <lineage>
        <taxon>Eukaryota</taxon>
        <taxon>Metazoa</taxon>
        <taxon>Spiralia</taxon>
        <taxon>Gnathifera</taxon>
        <taxon>Rotifera</taxon>
        <taxon>Eurotatoria</taxon>
        <taxon>Bdelloidea</taxon>
        <taxon>Philodinida</taxon>
        <taxon>Philodinidae</taxon>
        <taxon>Rotaria</taxon>
    </lineage>
</organism>
<proteinExistence type="predicted"/>
<dbReference type="EMBL" id="CAJOBI010200644">
    <property type="protein sequence ID" value="CAF4990628.1"/>
    <property type="molecule type" value="Genomic_DNA"/>
</dbReference>
<evidence type="ECO:0000313" key="2">
    <source>
        <dbReference type="EMBL" id="CAF4948139.1"/>
    </source>
</evidence>
<protein>
    <submittedName>
        <fullName evidence="3">Uncharacterized protein</fullName>
    </submittedName>
</protein>
<evidence type="ECO:0000256" key="1">
    <source>
        <dbReference type="SAM" id="Coils"/>
    </source>
</evidence>
<dbReference type="AlphaFoldDB" id="A0A8S3DQP0"/>
<feature type="non-terminal residue" evidence="3">
    <location>
        <position position="69"/>
    </location>
</feature>
<dbReference type="Proteomes" id="UP000676336">
    <property type="component" value="Unassembled WGS sequence"/>
</dbReference>
<feature type="coiled-coil region" evidence="1">
    <location>
        <begin position="34"/>
        <end position="69"/>
    </location>
</feature>
<reference evidence="3" key="1">
    <citation type="submission" date="2021-02" db="EMBL/GenBank/DDBJ databases">
        <authorList>
            <person name="Nowell W R."/>
        </authorList>
    </citation>
    <scope>NUCLEOTIDE SEQUENCE</scope>
</reference>
<keyword evidence="1" id="KW-0175">Coiled coil</keyword>
<evidence type="ECO:0000313" key="4">
    <source>
        <dbReference type="Proteomes" id="UP000676336"/>
    </source>
</evidence>
<sequence>GTALANRLKDREHEIEIDNRDRHREKDEIEILRVKLLQENIDNIELEIKQRLEREEENIRKRLVELIKA</sequence>
<comment type="caution">
    <text evidence="3">The sequence shown here is derived from an EMBL/GenBank/DDBJ whole genome shotgun (WGS) entry which is preliminary data.</text>
</comment>